<evidence type="ECO:0000256" key="7">
    <source>
        <dbReference type="ARBA" id="ARBA00023146"/>
    </source>
</evidence>
<dbReference type="Gene3D" id="3.40.50.620">
    <property type="entry name" value="HUPs"/>
    <property type="match status" value="2"/>
</dbReference>
<gene>
    <name evidence="9" type="primary">leuS</name>
    <name evidence="15" type="ORF">F2P47_17055</name>
</gene>
<feature type="domain" description="Methionyl/Leucyl tRNA synthetase" evidence="13">
    <location>
        <begin position="37"/>
        <end position="171"/>
    </location>
</feature>
<evidence type="ECO:0000256" key="2">
    <source>
        <dbReference type="ARBA" id="ARBA00022490"/>
    </source>
</evidence>
<dbReference type="GO" id="GO:0006429">
    <property type="term" value="P:leucyl-tRNA aminoacylation"/>
    <property type="evidence" value="ECO:0007669"/>
    <property type="project" value="UniProtKB-UniRule"/>
</dbReference>
<feature type="short sequence motif" description="'HIGH' region" evidence="9">
    <location>
        <begin position="42"/>
        <end position="52"/>
    </location>
</feature>
<evidence type="ECO:0000259" key="13">
    <source>
        <dbReference type="Pfam" id="PF09334"/>
    </source>
</evidence>
<evidence type="ECO:0000313" key="16">
    <source>
        <dbReference type="Proteomes" id="UP000468901"/>
    </source>
</evidence>
<comment type="catalytic activity">
    <reaction evidence="8 9">
        <text>tRNA(Leu) + L-leucine + ATP = L-leucyl-tRNA(Leu) + AMP + diphosphate</text>
        <dbReference type="Rhea" id="RHEA:11688"/>
        <dbReference type="Rhea" id="RHEA-COMP:9613"/>
        <dbReference type="Rhea" id="RHEA-COMP:9622"/>
        <dbReference type="ChEBI" id="CHEBI:30616"/>
        <dbReference type="ChEBI" id="CHEBI:33019"/>
        <dbReference type="ChEBI" id="CHEBI:57427"/>
        <dbReference type="ChEBI" id="CHEBI:78442"/>
        <dbReference type="ChEBI" id="CHEBI:78494"/>
        <dbReference type="ChEBI" id="CHEBI:456215"/>
        <dbReference type="EC" id="6.1.1.4"/>
    </reaction>
</comment>
<dbReference type="SUPFAM" id="SSF52374">
    <property type="entry name" value="Nucleotidylyl transferase"/>
    <property type="match status" value="1"/>
</dbReference>
<evidence type="ECO:0000256" key="1">
    <source>
        <dbReference type="ARBA" id="ARBA00005594"/>
    </source>
</evidence>
<evidence type="ECO:0000256" key="8">
    <source>
        <dbReference type="ARBA" id="ARBA00047469"/>
    </source>
</evidence>
<keyword evidence="7 9" id="KW-0030">Aminoacyl-tRNA synthetase</keyword>
<dbReference type="PRINTS" id="PR00985">
    <property type="entry name" value="TRNASYNTHLEU"/>
</dbReference>
<dbReference type="GO" id="GO:0005829">
    <property type="term" value="C:cytosol"/>
    <property type="evidence" value="ECO:0007669"/>
    <property type="project" value="TreeGrafter"/>
</dbReference>
<dbReference type="InterPro" id="IPR001412">
    <property type="entry name" value="aa-tRNA-synth_I_CS"/>
</dbReference>
<dbReference type="Pfam" id="PF09334">
    <property type="entry name" value="tRNA-synt_1g"/>
    <property type="match status" value="1"/>
</dbReference>
<comment type="caution">
    <text evidence="15">The sequence shown here is derived from an EMBL/GenBank/DDBJ whole genome shotgun (WGS) entry which is preliminary data.</text>
</comment>
<protein>
    <recommendedName>
        <fullName evidence="9">Leucine--tRNA ligase</fullName>
        <ecNumber evidence="9">6.1.1.4</ecNumber>
    </recommendedName>
    <alternativeName>
        <fullName evidence="9">Leucyl-tRNA synthetase</fullName>
        <shortName evidence="9">LeuRS</shortName>
    </alternativeName>
</protein>
<evidence type="ECO:0000256" key="9">
    <source>
        <dbReference type="HAMAP-Rule" id="MF_00049"/>
    </source>
</evidence>
<dbReference type="FunFam" id="3.40.50.620:FF:000056">
    <property type="entry name" value="Leucine--tRNA ligase"/>
    <property type="match status" value="1"/>
</dbReference>
<evidence type="ECO:0000259" key="11">
    <source>
        <dbReference type="Pfam" id="PF00133"/>
    </source>
</evidence>
<dbReference type="Pfam" id="PF13603">
    <property type="entry name" value="tRNA-synt_1_2"/>
    <property type="match status" value="1"/>
</dbReference>
<dbReference type="InterPro" id="IPR025709">
    <property type="entry name" value="Leu_tRNA-synth_edit"/>
</dbReference>
<keyword evidence="16" id="KW-1185">Reference proteome</keyword>
<comment type="similarity">
    <text evidence="1 9 10">Belongs to the class-I aminoacyl-tRNA synthetase family.</text>
</comment>
<feature type="binding site" evidence="9">
    <location>
        <position position="631"/>
    </location>
    <ligand>
        <name>ATP</name>
        <dbReference type="ChEBI" id="CHEBI:30616"/>
    </ligand>
</feature>
<dbReference type="InterPro" id="IPR015413">
    <property type="entry name" value="Methionyl/Leucyl_tRNA_Synth"/>
</dbReference>
<dbReference type="GO" id="GO:0004823">
    <property type="term" value="F:leucine-tRNA ligase activity"/>
    <property type="evidence" value="ECO:0007669"/>
    <property type="project" value="UniProtKB-UniRule"/>
</dbReference>
<dbReference type="FunFam" id="3.40.50.620:FF:000003">
    <property type="entry name" value="Leucine--tRNA ligase"/>
    <property type="match status" value="1"/>
</dbReference>
<keyword evidence="4 9" id="KW-0547">Nucleotide-binding</keyword>
<evidence type="ECO:0000259" key="12">
    <source>
        <dbReference type="Pfam" id="PF08264"/>
    </source>
</evidence>
<dbReference type="InterPro" id="IPR014729">
    <property type="entry name" value="Rossmann-like_a/b/a_fold"/>
</dbReference>
<dbReference type="AlphaFoldDB" id="A0A6N6VE37"/>
<organism evidence="15 16">
    <name type="scientific">Parvibaculum sedimenti</name>
    <dbReference type="NCBI Taxonomy" id="2608632"/>
    <lineage>
        <taxon>Bacteria</taxon>
        <taxon>Pseudomonadati</taxon>
        <taxon>Pseudomonadota</taxon>
        <taxon>Alphaproteobacteria</taxon>
        <taxon>Hyphomicrobiales</taxon>
        <taxon>Parvibaculaceae</taxon>
        <taxon>Parvibaculum</taxon>
    </lineage>
</organism>
<dbReference type="InterPro" id="IPR009080">
    <property type="entry name" value="tRNAsynth_Ia_anticodon-bd"/>
</dbReference>
<dbReference type="Gene3D" id="2.20.28.290">
    <property type="match status" value="1"/>
</dbReference>
<dbReference type="EMBL" id="WESC01000021">
    <property type="protein sequence ID" value="KAB7738509.1"/>
    <property type="molecule type" value="Genomic_DNA"/>
</dbReference>
<dbReference type="HAMAP" id="MF_00049_B">
    <property type="entry name" value="Leu_tRNA_synth_B"/>
    <property type="match status" value="1"/>
</dbReference>
<dbReference type="FunFam" id="1.10.730.10:FF:000002">
    <property type="entry name" value="Leucine--tRNA ligase"/>
    <property type="match status" value="1"/>
</dbReference>
<evidence type="ECO:0000259" key="14">
    <source>
        <dbReference type="Pfam" id="PF13603"/>
    </source>
</evidence>
<dbReference type="PANTHER" id="PTHR43740:SF2">
    <property type="entry name" value="LEUCINE--TRNA LIGASE, MITOCHONDRIAL"/>
    <property type="match status" value="1"/>
</dbReference>
<dbReference type="Pfam" id="PF00133">
    <property type="entry name" value="tRNA-synt_1"/>
    <property type="match status" value="2"/>
</dbReference>
<feature type="domain" description="Aminoacyl-tRNA synthetase class Ia" evidence="11">
    <location>
        <begin position="433"/>
        <end position="589"/>
    </location>
</feature>
<feature type="domain" description="Leucyl-tRNA synthetase editing" evidence="14">
    <location>
        <begin position="221"/>
        <end position="418"/>
    </location>
</feature>
<feature type="short sequence motif" description="'KMSKS' region" evidence="9">
    <location>
        <begin position="628"/>
        <end position="632"/>
    </location>
</feature>
<dbReference type="RefSeq" id="WP_152217594.1">
    <property type="nucleotide sequence ID" value="NZ_WESC01000021.1"/>
</dbReference>
<dbReference type="GO" id="GO:0002161">
    <property type="term" value="F:aminoacyl-tRNA deacylase activity"/>
    <property type="evidence" value="ECO:0007669"/>
    <property type="project" value="InterPro"/>
</dbReference>
<evidence type="ECO:0000256" key="6">
    <source>
        <dbReference type="ARBA" id="ARBA00022917"/>
    </source>
</evidence>
<dbReference type="Gene3D" id="1.10.730.10">
    <property type="entry name" value="Isoleucyl-tRNA Synthetase, Domain 1"/>
    <property type="match status" value="2"/>
</dbReference>
<feature type="domain" description="Methionyl/Valyl/Leucyl/Isoleucyl-tRNA synthetase anticodon-binding" evidence="12">
    <location>
        <begin position="715"/>
        <end position="841"/>
    </location>
</feature>
<dbReference type="CDD" id="cd00812">
    <property type="entry name" value="LeuRS_core"/>
    <property type="match status" value="1"/>
</dbReference>
<dbReference type="InterPro" id="IPR013155">
    <property type="entry name" value="M/V/L/I-tRNA-synth_anticd-bd"/>
</dbReference>
<evidence type="ECO:0000256" key="3">
    <source>
        <dbReference type="ARBA" id="ARBA00022598"/>
    </source>
</evidence>
<evidence type="ECO:0000256" key="10">
    <source>
        <dbReference type="RuleBase" id="RU363035"/>
    </source>
</evidence>
<dbReference type="EC" id="6.1.1.4" evidence="9"/>
<accession>A0A6N6VE37</accession>
<dbReference type="PANTHER" id="PTHR43740">
    <property type="entry name" value="LEUCYL-TRNA SYNTHETASE"/>
    <property type="match status" value="1"/>
</dbReference>
<dbReference type="PROSITE" id="PS00178">
    <property type="entry name" value="AA_TRNA_LIGASE_I"/>
    <property type="match status" value="1"/>
</dbReference>
<dbReference type="GO" id="GO:0005524">
    <property type="term" value="F:ATP binding"/>
    <property type="evidence" value="ECO:0007669"/>
    <property type="project" value="UniProtKB-UniRule"/>
</dbReference>
<evidence type="ECO:0000313" key="15">
    <source>
        <dbReference type="EMBL" id="KAB7738509.1"/>
    </source>
</evidence>
<dbReference type="Gene3D" id="3.10.20.590">
    <property type="match status" value="1"/>
</dbReference>
<keyword evidence="2 9" id="KW-0963">Cytoplasm</keyword>
<sequence>MSTRYNARTSEPKWQKVWEERESFRARNNDPRPKYYVLEMFPYPSGRIHIGHGRNYVMGDVVARFKRMKGFNVLHPMGWDAFGLPAENAAMERKTHPKAWTYDNIEAMKAQLKLLGLSLDWSREIATCDPSYYAEQQKIFIEFLKNGLVYRKESEVNWDPVDNTVLANEQVIDGRGWRSGALVERRRLSQWFFRITDFADELLTALDDLPRWPEKVRTMQKNWIGRSEGARIFWPIEGLADEPDYRLEIYTTRPDTLFGASFCALSPDHPLTAKLAEDNEELQAFIADCKRIGTSAEAIETAEKKGYKTALTARHPFIEGATVPVYVANFVLMDYGTGAIFACPAHDQRDFDFAKKYATPIIPVVAPKDVAADSQALAAWCADLLAGKDAYTGDGIAINSGFLDGLDVEAAKSAAIGKLKSLKAGEGTVNYRLRDWGVSRQRYWGCPIPIIHCDDCGPVPVPEADLPVKLPEDVTFDVPGNPLDRHPTWKNVNCPSCGKPARRETDTMDTFVDSSWYFARFASEPDSAPLTKEGADHWLPVDQYIGGIEHAILHLLYARFFTRGLEKCGRLSVKEPFSGLFTQGMIIHETYKDEAGHWLYPEEVERTPEGKAVKIADGTPVTVGAPEKMSKSKKNVVPPEIVADSYGVDCARWFMLSDTPPERDSEWTQGGVEGAWRLVQRIWRLVGEAEDHPDLVSAAGAPLPAAFSAEAATLRRTVHQASAAIEENIEALRFNVAVANVYELVNALATVVNGQSWKAEGFDASLGWAMREALERLVLSIAPMMPHLAEEAWQLLGHEGLIVDAAWPVADPALLVEDSVTIAVQVNGKRRDELTIARDADNATVERAALALEKVEKAIDGKAVRKVIVVPGKIVNIVV</sequence>
<dbReference type="InterPro" id="IPR002300">
    <property type="entry name" value="aa-tRNA-synth_Ia"/>
</dbReference>
<dbReference type="SUPFAM" id="SSF50677">
    <property type="entry name" value="ValRS/IleRS/LeuRS editing domain"/>
    <property type="match status" value="1"/>
</dbReference>
<dbReference type="InterPro" id="IPR002302">
    <property type="entry name" value="Leu-tRNA-ligase"/>
</dbReference>
<keyword evidence="5 9" id="KW-0067">ATP-binding</keyword>
<dbReference type="Pfam" id="PF08264">
    <property type="entry name" value="Anticodon_1"/>
    <property type="match status" value="1"/>
</dbReference>
<dbReference type="Gene3D" id="3.90.740.10">
    <property type="entry name" value="Valyl/Leucyl/Isoleucyl-tRNA synthetase, editing domain"/>
    <property type="match status" value="1"/>
</dbReference>
<dbReference type="FunFam" id="3.10.20.590:FF:000001">
    <property type="entry name" value="Leucine--tRNA ligase"/>
    <property type="match status" value="1"/>
</dbReference>
<evidence type="ECO:0000256" key="4">
    <source>
        <dbReference type="ARBA" id="ARBA00022741"/>
    </source>
</evidence>
<keyword evidence="6 9" id="KW-0648">Protein biosynthesis</keyword>
<dbReference type="InterPro" id="IPR009008">
    <property type="entry name" value="Val/Leu/Ile-tRNA-synth_edit"/>
</dbReference>
<reference evidence="15 16" key="1">
    <citation type="submission" date="2019-09" db="EMBL/GenBank/DDBJ databases">
        <title>Parvibaculum sedimenti sp. nov., isolated from sediment.</title>
        <authorList>
            <person name="Wang Y."/>
        </authorList>
    </citation>
    <scope>NUCLEOTIDE SEQUENCE [LARGE SCALE GENOMIC DNA]</scope>
    <source>
        <strain evidence="15 16">HXT-9</strain>
    </source>
</reference>
<name>A0A6N6VE37_9HYPH</name>
<dbReference type="Proteomes" id="UP000468901">
    <property type="component" value="Unassembled WGS sequence"/>
</dbReference>
<dbReference type="CDD" id="cd07958">
    <property type="entry name" value="Anticodon_Ia_Leu_BEm"/>
    <property type="match status" value="1"/>
</dbReference>
<proteinExistence type="inferred from homology"/>
<dbReference type="SUPFAM" id="SSF47323">
    <property type="entry name" value="Anticodon-binding domain of a subclass of class I aminoacyl-tRNA synthetases"/>
    <property type="match status" value="1"/>
</dbReference>
<comment type="subcellular location">
    <subcellularLocation>
        <location evidence="9">Cytoplasm</location>
    </subcellularLocation>
</comment>
<feature type="domain" description="Aminoacyl-tRNA synthetase class Ia" evidence="11">
    <location>
        <begin position="627"/>
        <end position="667"/>
    </location>
</feature>
<evidence type="ECO:0000256" key="5">
    <source>
        <dbReference type="ARBA" id="ARBA00022840"/>
    </source>
</evidence>
<dbReference type="NCBIfam" id="TIGR00396">
    <property type="entry name" value="leuS_bact"/>
    <property type="match status" value="1"/>
</dbReference>
<keyword evidence="3 9" id="KW-0436">Ligase</keyword>